<accession>A0A0H5Q5C9</accession>
<reference evidence="1" key="1">
    <citation type="submission" date="2015-06" db="EMBL/GenBank/DDBJ databases">
        <authorList>
            <person name="Joergensen T."/>
        </authorList>
    </citation>
    <scope>NUCLEOTIDE SEQUENCE</scope>
    <source>
        <strain evidence="1">RGFK1176</strain>
    </source>
</reference>
<dbReference type="AlphaFoldDB" id="A0A0H5Q5C9"/>
<name>A0A0H5Q5C9_9ZZZZ</name>
<protein>
    <submittedName>
        <fullName evidence="1">Uncharacterized protein</fullName>
    </submittedName>
</protein>
<proteinExistence type="predicted"/>
<organism evidence="1">
    <name type="scientific">uncultured prokaryote</name>
    <dbReference type="NCBI Taxonomy" id="198431"/>
    <lineage>
        <taxon>unclassified sequences</taxon>
        <taxon>environmental samples</taxon>
    </lineage>
</organism>
<reference evidence="1" key="2">
    <citation type="submission" date="2015-07" db="EMBL/GenBank/DDBJ databases">
        <title>Plasmids, circular viruses and viroids from rat gut.</title>
        <authorList>
            <person name="Jorgensen T.J."/>
            <person name="Hansen M.A."/>
            <person name="Xu Z."/>
            <person name="Tabak M.A."/>
            <person name="Sorensen S.J."/>
            <person name="Hansen L.H."/>
        </authorList>
    </citation>
    <scope>NUCLEOTIDE SEQUENCE</scope>
    <source>
        <strain evidence="1">RGFK1176</strain>
    </source>
</reference>
<dbReference type="EMBL" id="LN853752">
    <property type="protein sequence ID" value="CRY96619.1"/>
    <property type="molecule type" value="Genomic_DNA"/>
</dbReference>
<sequence>MAWTTDDSGAVSSWSEEIAQELAEQSCTGAATPLVIERDGRYYPSCASTGIVFAPPLDLLVLQELLFPDVWDIIPPG</sequence>
<evidence type="ECO:0000313" key="1">
    <source>
        <dbReference type="EMBL" id="CRY96619.1"/>
    </source>
</evidence>